<dbReference type="Gene3D" id="3.40.50.150">
    <property type="entry name" value="Vaccinia Virus protein VP39"/>
    <property type="match status" value="1"/>
</dbReference>
<evidence type="ECO:0000313" key="4">
    <source>
        <dbReference type="EMBL" id="GAJ05936.1"/>
    </source>
</evidence>
<protein>
    <recommendedName>
        <fullName evidence="5">DNA (cytosine-5-)-methyltransferase</fullName>
    </recommendedName>
</protein>
<organism evidence="4">
    <name type="scientific">marine sediment metagenome</name>
    <dbReference type="NCBI Taxonomy" id="412755"/>
    <lineage>
        <taxon>unclassified sequences</taxon>
        <taxon>metagenomes</taxon>
        <taxon>ecological metagenomes</taxon>
    </lineage>
</organism>
<dbReference type="PANTHER" id="PTHR46098">
    <property type="entry name" value="TRNA (CYTOSINE(38)-C(5))-METHYLTRANSFERASE"/>
    <property type="match status" value="1"/>
</dbReference>
<dbReference type="InterPro" id="IPR029063">
    <property type="entry name" value="SAM-dependent_MTases_sf"/>
</dbReference>
<sequence length="157" mass="18029">ELGYDCEWEVFNSKNFGVPHNRERVFIVGHLRGKSGQKVFPIEEIREAPHKQDEINFKIIHNVYGGFGEKTVREFKKYSPTIRTSKGGGHLPMIAKDNKIRRITPIECERLQGFPDDWTEGISDNQRFKCLGNAVTVNIIAKIGEKLYEAREYGGTF</sequence>
<dbReference type="Gene3D" id="3.90.120.10">
    <property type="entry name" value="DNA Methylase, subunit A, domain 2"/>
    <property type="match status" value="1"/>
</dbReference>
<dbReference type="PANTHER" id="PTHR46098:SF1">
    <property type="entry name" value="TRNA (CYTOSINE(38)-C(5))-METHYLTRANSFERASE"/>
    <property type="match status" value="1"/>
</dbReference>
<dbReference type="InterPro" id="IPR001525">
    <property type="entry name" value="C5_MeTfrase"/>
</dbReference>
<gene>
    <name evidence="4" type="ORF">S12H4_45030</name>
</gene>
<dbReference type="GO" id="GO:0032259">
    <property type="term" value="P:methylation"/>
    <property type="evidence" value="ECO:0007669"/>
    <property type="project" value="UniProtKB-KW"/>
</dbReference>
<accession>X1V183</accession>
<dbReference type="PROSITE" id="PS51679">
    <property type="entry name" value="SAM_MT_C5"/>
    <property type="match status" value="1"/>
</dbReference>
<evidence type="ECO:0000256" key="3">
    <source>
        <dbReference type="ARBA" id="ARBA00022691"/>
    </source>
</evidence>
<comment type="caution">
    <text evidence="4">The sequence shown here is derived from an EMBL/GenBank/DDBJ whole genome shotgun (WGS) entry which is preliminary data.</text>
</comment>
<dbReference type="GO" id="GO:0008168">
    <property type="term" value="F:methyltransferase activity"/>
    <property type="evidence" value="ECO:0007669"/>
    <property type="project" value="UniProtKB-KW"/>
</dbReference>
<name>X1V183_9ZZZZ</name>
<dbReference type="Pfam" id="PF00145">
    <property type="entry name" value="DNA_methylase"/>
    <property type="match status" value="2"/>
</dbReference>
<evidence type="ECO:0008006" key="5">
    <source>
        <dbReference type="Google" id="ProtNLM"/>
    </source>
</evidence>
<keyword evidence="2" id="KW-0808">Transferase</keyword>
<dbReference type="InterPro" id="IPR050750">
    <property type="entry name" value="C5-MTase"/>
</dbReference>
<proteinExistence type="predicted"/>
<keyword evidence="1" id="KW-0489">Methyltransferase</keyword>
<dbReference type="EMBL" id="BARW01027799">
    <property type="protein sequence ID" value="GAJ05936.1"/>
    <property type="molecule type" value="Genomic_DNA"/>
</dbReference>
<reference evidence="4" key="1">
    <citation type="journal article" date="2014" name="Front. Microbiol.">
        <title>High frequency of phylogenetically diverse reductive dehalogenase-homologous genes in deep subseafloor sedimentary metagenomes.</title>
        <authorList>
            <person name="Kawai M."/>
            <person name="Futagami T."/>
            <person name="Toyoda A."/>
            <person name="Takaki Y."/>
            <person name="Nishi S."/>
            <person name="Hori S."/>
            <person name="Arai W."/>
            <person name="Tsubouchi T."/>
            <person name="Morono Y."/>
            <person name="Uchiyama I."/>
            <person name="Ito T."/>
            <person name="Fujiyama A."/>
            <person name="Inagaki F."/>
            <person name="Takami H."/>
        </authorList>
    </citation>
    <scope>NUCLEOTIDE SEQUENCE</scope>
    <source>
        <strain evidence="4">Expedition CK06-06</strain>
    </source>
</reference>
<feature type="non-terminal residue" evidence="4">
    <location>
        <position position="1"/>
    </location>
</feature>
<dbReference type="SUPFAM" id="SSF53335">
    <property type="entry name" value="S-adenosyl-L-methionine-dependent methyltransferases"/>
    <property type="match status" value="1"/>
</dbReference>
<dbReference type="AlphaFoldDB" id="X1V183"/>
<keyword evidence="3" id="KW-0949">S-adenosyl-L-methionine</keyword>
<evidence type="ECO:0000256" key="2">
    <source>
        <dbReference type="ARBA" id="ARBA00022679"/>
    </source>
</evidence>
<evidence type="ECO:0000256" key="1">
    <source>
        <dbReference type="ARBA" id="ARBA00022603"/>
    </source>
</evidence>